<dbReference type="AlphaFoldDB" id="A0A0D2YA55"/>
<feature type="region of interest" description="Disordered" evidence="1">
    <location>
        <begin position="1"/>
        <end position="86"/>
    </location>
</feature>
<gene>
    <name evidence="2" type="primary">28954451</name>
</gene>
<feature type="region of interest" description="Disordered" evidence="1">
    <location>
        <begin position="425"/>
        <end position="462"/>
    </location>
</feature>
<evidence type="ECO:0000313" key="2">
    <source>
        <dbReference type="EnsemblFungi" id="FOXG_13176P0"/>
    </source>
</evidence>
<evidence type="ECO:0000256" key="1">
    <source>
        <dbReference type="SAM" id="MobiDB-lite"/>
    </source>
</evidence>
<reference evidence="2" key="2">
    <citation type="submission" date="2025-08" db="UniProtKB">
        <authorList>
            <consortium name="EnsemblFungi"/>
        </authorList>
    </citation>
    <scope>IDENTIFICATION</scope>
    <source>
        <strain evidence="2">4287 / CBS 123668 / FGSC 9935 / NRRL 34936</strain>
    </source>
</reference>
<sequence>MSDSQPKSPESTQTLEDKVNSPNASSLPDLEEADFELSEDDAPFQENETRGAGESFQDNNDEDDVVTSDGLPPDGAGPADNTSADGIANLAISPTMEESLANLNDLLKGTLEMVITQNLQTGMTLHEILKVLLHQMPDTVLDTRAKIRVKLGEDNYKKLQNGSDCERAIKRLRDAGSPWNMVTDMRLLGNKTMLLTVANDAWDDKIRLEAGKLSAIIGLDPNCRVMPKRYSVEILNYYARANENPRSQKALWSLWNEVEIADAFTSSGALILSMESREDAEKLWKGSGVILGKQQLPAKPIDLRGLNVWCRNCNKPSHLHHECKMATQCGKCAGSHHTSQCTTAGPYRCVNCPESHRSASTCCKNSEVVRMLKGCQEWRKAGPSWARAIQQPQLPDEALMSKLRAYRNTPAGRAFLDGFMSVPDPKQVGGDRGSANAGATTAAKSASKPATNKRKRKWDSRVFMSEEAPLNLMDVLQENQRQLDKAKRGSGPARRGRPRKGLERTNTLKRRKGN</sequence>
<feature type="compositionally biased region" description="Polar residues" evidence="1">
    <location>
        <begin position="1"/>
        <end position="26"/>
    </location>
</feature>
<name>A0A0D2YA55_FUSOF</name>
<reference evidence="3" key="1">
    <citation type="journal article" date="2012" name="Mol. Plant Microbe Interact.">
        <title>A highly conserved effector in Fusarium oxysporum is required for full virulence on Arabidopsis.</title>
        <authorList>
            <person name="Thatcher L.F."/>
            <person name="Gardiner D.M."/>
            <person name="Kazan K."/>
            <person name="Manners J."/>
        </authorList>
    </citation>
    <scope>NUCLEOTIDE SEQUENCE [LARGE SCALE GENOMIC DNA]</scope>
    <source>
        <strain evidence="3">Fo5176</strain>
    </source>
</reference>
<proteinExistence type="predicted"/>
<organism evidence="2 3">
    <name type="scientific">Fusarium oxysporum (strain Fo5176)</name>
    <name type="common">Fusarium vascular wilt</name>
    <dbReference type="NCBI Taxonomy" id="660025"/>
    <lineage>
        <taxon>Eukaryota</taxon>
        <taxon>Fungi</taxon>
        <taxon>Dikarya</taxon>
        <taxon>Ascomycota</taxon>
        <taxon>Pezizomycotina</taxon>
        <taxon>Sordariomycetes</taxon>
        <taxon>Hypocreomycetidae</taxon>
        <taxon>Hypocreales</taxon>
        <taxon>Nectriaceae</taxon>
        <taxon>Fusarium</taxon>
        <taxon>Fusarium oxysporum species complex</taxon>
    </lineage>
</organism>
<dbReference type="Proteomes" id="UP000002489">
    <property type="component" value="Unassembled WGS sequence"/>
</dbReference>
<feature type="compositionally biased region" description="Acidic residues" evidence="1">
    <location>
        <begin position="29"/>
        <end position="43"/>
    </location>
</feature>
<dbReference type="VEuPathDB" id="FungiDB:FOXG_13176"/>
<feature type="compositionally biased region" description="Low complexity" evidence="1">
    <location>
        <begin position="433"/>
        <end position="450"/>
    </location>
</feature>
<accession>A0A0D2YA55</accession>
<protein>
    <submittedName>
        <fullName evidence="2">Uncharacterized protein</fullName>
    </submittedName>
</protein>
<evidence type="ECO:0000313" key="3">
    <source>
        <dbReference type="Proteomes" id="UP000002489"/>
    </source>
</evidence>
<feature type="region of interest" description="Disordered" evidence="1">
    <location>
        <begin position="476"/>
        <end position="514"/>
    </location>
</feature>
<dbReference type="EnsemblFungi" id="FOXG_13176T0">
    <property type="protein sequence ID" value="FOXG_13176P0"/>
    <property type="gene ID" value="FOXG_13176"/>
</dbReference>